<comment type="pathway">
    <text evidence="2 12">Cell wall biogenesis; peptidoglycan biosynthesis.</text>
</comment>
<keyword evidence="9 12" id="KW-0961">Cell wall biogenesis/degradation</keyword>
<protein>
    <recommendedName>
        <fullName evidence="12">UDP-N-acetylglucosamine 1-carboxyvinyltransferase</fullName>
        <ecNumber evidence="12">2.5.1.7</ecNumber>
    </recommendedName>
    <alternativeName>
        <fullName evidence="12">Enoylpyruvate transferase</fullName>
    </alternativeName>
    <alternativeName>
        <fullName evidence="12">UDP-N-acetylglucosamine enolpyruvyl transferase</fullName>
        <shortName evidence="12">EPT</shortName>
    </alternativeName>
</protein>
<evidence type="ECO:0000256" key="9">
    <source>
        <dbReference type="ARBA" id="ARBA00023316"/>
    </source>
</evidence>
<proteinExistence type="inferred from homology"/>
<dbReference type="HAMAP" id="MF_00111">
    <property type="entry name" value="MurA"/>
    <property type="match status" value="1"/>
</dbReference>
<dbReference type="NCBIfam" id="TIGR01072">
    <property type="entry name" value="murA"/>
    <property type="match status" value="1"/>
</dbReference>
<reference evidence="14" key="1">
    <citation type="journal article" date="2020" name="ISME J.">
        <title>Gammaproteobacteria mediating utilization of methyl-, sulfur- and petroleum organic compounds in deep ocean hydrothermal plumes.</title>
        <authorList>
            <person name="Zhou Z."/>
            <person name="Liu Y."/>
            <person name="Pan J."/>
            <person name="Cron B.R."/>
            <person name="Toner B.M."/>
            <person name="Anantharaman K."/>
            <person name="Breier J.A."/>
            <person name="Dick G.J."/>
            <person name="Li M."/>
        </authorList>
    </citation>
    <scope>NUCLEOTIDE SEQUENCE</scope>
    <source>
        <strain evidence="14">SZUA-1501</strain>
    </source>
</reference>
<dbReference type="InterPro" id="IPR005750">
    <property type="entry name" value="UDP_GlcNAc_COvinyl_MurA"/>
</dbReference>
<name>A0A9D0YPD9_AQUAO</name>
<keyword evidence="5 12" id="KW-0808">Transferase</keyword>
<dbReference type="Proteomes" id="UP000606463">
    <property type="component" value="Unassembled WGS sequence"/>
</dbReference>
<feature type="binding site" evidence="12">
    <location>
        <position position="327"/>
    </location>
    <ligand>
        <name>UDP-N-acetyl-alpha-D-glucosamine</name>
        <dbReference type="ChEBI" id="CHEBI:57705"/>
    </ligand>
</feature>
<dbReference type="GO" id="GO:0005737">
    <property type="term" value="C:cytoplasm"/>
    <property type="evidence" value="ECO:0007669"/>
    <property type="project" value="UniProtKB-SubCell"/>
</dbReference>
<dbReference type="EMBL" id="DQVE01000014">
    <property type="protein sequence ID" value="HIP98042.1"/>
    <property type="molecule type" value="Genomic_DNA"/>
</dbReference>
<dbReference type="InterPro" id="IPR036968">
    <property type="entry name" value="Enolpyruvate_Tfrase_sf"/>
</dbReference>
<dbReference type="AlphaFoldDB" id="A0A9D0YPD9"/>
<evidence type="ECO:0000256" key="5">
    <source>
        <dbReference type="ARBA" id="ARBA00022679"/>
    </source>
</evidence>
<dbReference type="GO" id="GO:0019277">
    <property type="term" value="P:UDP-N-acetylgalactosamine biosynthetic process"/>
    <property type="evidence" value="ECO:0007669"/>
    <property type="project" value="InterPro"/>
</dbReference>
<keyword evidence="4 12" id="KW-0132">Cell division</keyword>
<comment type="function">
    <text evidence="12">Cell wall formation. Adds enolpyruvyl to UDP-N-acetylglucosamine.</text>
</comment>
<evidence type="ECO:0000256" key="6">
    <source>
        <dbReference type="ARBA" id="ARBA00022960"/>
    </source>
</evidence>
<feature type="binding site" evidence="12">
    <location>
        <position position="305"/>
    </location>
    <ligand>
        <name>UDP-N-acetyl-alpha-D-glucosamine</name>
        <dbReference type="ChEBI" id="CHEBI:57705"/>
    </ligand>
</feature>
<dbReference type="GO" id="GO:0051301">
    <property type="term" value="P:cell division"/>
    <property type="evidence" value="ECO:0007669"/>
    <property type="project" value="UniProtKB-KW"/>
</dbReference>
<dbReference type="GO" id="GO:0071555">
    <property type="term" value="P:cell wall organization"/>
    <property type="evidence" value="ECO:0007669"/>
    <property type="project" value="UniProtKB-KW"/>
</dbReference>
<keyword evidence="8 12" id="KW-0131">Cell cycle</keyword>
<evidence type="ECO:0000313" key="14">
    <source>
        <dbReference type="EMBL" id="HIP98042.1"/>
    </source>
</evidence>
<evidence type="ECO:0000256" key="7">
    <source>
        <dbReference type="ARBA" id="ARBA00022984"/>
    </source>
</evidence>
<dbReference type="Gene3D" id="3.65.10.10">
    <property type="entry name" value="Enolpyruvate transferase domain"/>
    <property type="match status" value="2"/>
</dbReference>
<evidence type="ECO:0000259" key="13">
    <source>
        <dbReference type="Pfam" id="PF00275"/>
    </source>
</evidence>
<dbReference type="GO" id="GO:0009252">
    <property type="term" value="P:peptidoglycan biosynthetic process"/>
    <property type="evidence" value="ECO:0007669"/>
    <property type="project" value="UniProtKB-UniRule"/>
</dbReference>
<evidence type="ECO:0000256" key="1">
    <source>
        <dbReference type="ARBA" id="ARBA00004496"/>
    </source>
</evidence>
<dbReference type="GO" id="GO:0008760">
    <property type="term" value="F:UDP-N-acetylglucosamine 1-carboxyvinyltransferase activity"/>
    <property type="evidence" value="ECO:0007669"/>
    <property type="project" value="UniProtKB-UniRule"/>
</dbReference>
<feature type="binding site" evidence="12">
    <location>
        <begin position="118"/>
        <end position="122"/>
    </location>
    <ligand>
        <name>UDP-N-acetyl-alpha-D-glucosamine</name>
        <dbReference type="ChEBI" id="CHEBI:57705"/>
    </ligand>
</feature>
<feature type="binding site" evidence="12">
    <location>
        <position position="89"/>
    </location>
    <ligand>
        <name>UDP-N-acetyl-alpha-D-glucosamine</name>
        <dbReference type="ChEBI" id="CHEBI:57705"/>
    </ligand>
</feature>
<comment type="subcellular location">
    <subcellularLocation>
        <location evidence="1 12">Cytoplasm</location>
    </subcellularLocation>
</comment>
<evidence type="ECO:0000256" key="4">
    <source>
        <dbReference type="ARBA" id="ARBA00022618"/>
    </source>
</evidence>
<dbReference type="PANTHER" id="PTHR43783:SF1">
    <property type="entry name" value="UDP-N-ACETYLGLUCOSAMINE 1-CARBOXYVINYLTRANSFERASE"/>
    <property type="match status" value="1"/>
</dbReference>
<comment type="caution">
    <text evidence="12">Lacks conserved residue(s) required for the propagation of feature annotation.</text>
</comment>
<keyword evidence="3 12" id="KW-0963">Cytoplasm</keyword>
<keyword evidence="7 12" id="KW-0573">Peptidoglycan synthesis</keyword>
<dbReference type="InterPro" id="IPR001986">
    <property type="entry name" value="Enolpyruvate_Tfrase_dom"/>
</dbReference>
<evidence type="ECO:0000256" key="8">
    <source>
        <dbReference type="ARBA" id="ARBA00023306"/>
    </source>
</evidence>
<feature type="active site" description="Proton donor" evidence="12">
    <location>
        <position position="113"/>
    </location>
</feature>
<evidence type="ECO:0000256" key="10">
    <source>
        <dbReference type="ARBA" id="ARBA00038367"/>
    </source>
</evidence>
<evidence type="ECO:0000256" key="2">
    <source>
        <dbReference type="ARBA" id="ARBA00004752"/>
    </source>
</evidence>
<comment type="catalytic activity">
    <reaction evidence="11 12">
        <text>phosphoenolpyruvate + UDP-N-acetyl-alpha-D-glucosamine = UDP-N-acetyl-3-O-(1-carboxyvinyl)-alpha-D-glucosamine + phosphate</text>
        <dbReference type="Rhea" id="RHEA:18681"/>
        <dbReference type="ChEBI" id="CHEBI:43474"/>
        <dbReference type="ChEBI" id="CHEBI:57705"/>
        <dbReference type="ChEBI" id="CHEBI:58702"/>
        <dbReference type="ChEBI" id="CHEBI:68483"/>
        <dbReference type="EC" id="2.5.1.7"/>
    </reaction>
</comment>
<keyword evidence="6 12" id="KW-0133">Cell shape</keyword>
<dbReference type="CDD" id="cd01555">
    <property type="entry name" value="UdpNAET"/>
    <property type="match status" value="1"/>
</dbReference>
<dbReference type="InterPro" id="IPR013792">
    <property type="entry name" value="RNA3'P_cycl/enolpyr_Trfase_a/b"/>
</dbReference>
<dbReference type="InterPro" id="IPR050068">
    <property type="entry name" value="MurA_subfamily"/>
</dbReference>
<dbReference type="NCBIfam" id="NF006873">
    <property type="entry name" value="PRK09369.1"/>
    <property type="match status" value="1"/>
</dbReference>
<dbReference type="GO" id="GO:0008360">
    <property type="term" value="P:regulation of cell shape"/>
    <property type="evidence" value="ECO:0007669"/>
    <property type="project" value="UniProtKB-KW"/>
</dbReference>
<evidence type="ECO:0000313" key="15">
    <source>
        <dbReference type="Proteomes" id="UP000606463"/>
    </source>
</evidence>
<comment type="caution">
    <text evidence="14">The sequence shown here is derived from an EMBL/GenBank/DDBJ whole genome shotgun (WGS) entry which is preliminary data.</text>
</comment>
<feature type="domain" description="Enolpyruvate transferase" evidence="13">
    <location>
        <begin position="4"/>
        <end position="406"/>
    </location>
</feature>
<organism evidence="14 15">
    <name type="scientific">Aquifex aeolicus</name>
    <dbReference type="NCBI Taxonomy" id="63363"/>
    <lineage>
        <taxon>Bacteria</taxon>
        <taxon>Pseudomonadati</taxon>
        <taxon>Aquificota</taxon>
        <taxon>Aquificia</taxon>
        <taxon>Aquificales</taxon>
        <taxon>Aquificaceae</taxon>
        <taxon>Aquifex</taxon>
    </lineage>
</organism>
<evidence type="ECO:0000256" key="12">
    <source>
        <dbReference type="HAMAP-Rule" id="MF_00111"/>
    </source>
</evidence>
<sequence length="416" mass="45144">MVVKPCAEVKGEVTVSGSKNSALPLLASALLVEELILENFPLLLDTLYALKILKILGKDIELNPTLKRVRIYGEIKRIKVPYELSSRFRGSILFLGGLLGAGGKAVISHPGGCAIGARPIDQHLKFLSHLGANLTLKGGYINASLPKEVKNSNFVFDVVTVTGTENALLTLAGLEGEFTLENVALEPEVFDLLDFLRKLGIKILTHGRTLKISVPPKGRLKRRLTHRVIPDRIEAGTFLVLGSLLGNPLKVSGLNTDHLGVLLEKLEEAGVTLKILTPTEVEVFRSLPPKGLFIETAPYPGFPTDMQAQFMAMLSVARGSSVIVEKIFENRFQHALELVRMGANIKIKGNTAVIEGVKKLVGAPVKATDLRASASLVIAGLIAEGQTEISEIYHLLRGYEDMDKKLTFLGCHAELI</sequence>
<evidence type="ECO:0000256" key="3">
    <source>
        <dbReference type="ARBA" id="ARBA00022490"/>
    </source>
</evidence>
<dbReference type="SUPFAM" id="SSF55205">
    <property type="entry name" value="EPT/RTPC-like"/>
    <property type="match status" value="1"/>
</dbReference>
<feature type="binding site" evidence="12">
    <location>
        <begin position="19"/>
        <end position="20"/>
    </location>
    <ligand>
        <name>phosphoenolpyruvate</name>
        <dbReference type="ChEBI" id="CHEBI:58702"/>
    </ligand>
</feature>
<keyword evidence="12" id="KW-0670">Pyruvate</keyword>
<evidence type="ECO:0000256" key="11">
    <source>
        <dbReference type="ARBA" id="ARBA00047527"/>
    </source>
</evidence>
<feature type="modified residue" description="2-(S-cysteinyl)pyruvic acid O-phosphothioketal" evidence="12">
    <location>
        <position position="113"/>
    </location>
</feature>
<dbReference type="PANTHER" id="PTHR43783">
    <property type="entry name" value="UDP-N-ACETYLGLUCOSAMINE 1-CARBOXYVINYLTRANSFERASE"/>
    <property type="match status" value="1"/>
</dbReference>
<accession>A0A9D0YPD9</accession>
<dbReference type="Pfam" id="PF00275">
    <property type="entry name" value="EPSP_synthase"/>
    <property type="match status" value="1"/>
</dbReference>
<comment type="similarity">
    <text evidence="10 12">Belongs to the EPSP synthase family. MurA subfamily.</text>
</comment>
<gene>
    <name evidence="12 14" type="primary">murA</name>
    <name evidence="14" type="ORF">EYH37_01550</name>
</gene>
<dbReference type="EC" id="2.5.1.7" evidence="12"/>